<proteinExistence type="predicted"/>
<feature type="domain" description="Helicase ATP-binding" evidence="4">
    <location>
        <begin position="206"/>
        <end position="358"/>
    </location>
</feature>
<dbReference type="PANTHER" id="PTHR30580:SF1">
    <property type="entry name" value="COMF OPERON PROTEIN 1"/>
    <property type="match status" value="1"/>
</dbReference>
<sequence>MQYYMSIAYAVDLTYWQQKGQNMIPLFYTSSFGEAYQWIEQQEQQKMDPFEQDVKPFYKDQWNQLRLEAEKCFEMLQGRALLWSEVLSLIRKRNIKITEETLRAVLQLLYLEEKVKWYPGVSCSKWLQDWVCHRCQADFHHIRLTRCASCGKHCAMCEHCIMLSRSRTCTPFFLFSAKKVEQQCPVEVKSLRLTAGQARVSEQILDFLQGEEMMFLLWAVTGAGKTEMMVPAIRHLLSEGKRVCWTTPRTDVVHELVPRLRALFPKENVLALYGGSSDLWMDGSIVIATAHQALRYVQVFDLIIVDEVDAFPLYQNRSLEQGIHRALSQSGKIVLLTATPPKEWLAWSRSGRLPSAILPVRFHGYPLPVPRLFQERRLWEKVKRQHPIPVLSRFIEQVIRKDGQAMIFVPGIWQVKQLVSWLHKHVREWHSICGVYSQTPERAEIIDQFRRKELQCLVTTTILERGVTVPHCHVLVMGADHPVFDQAALIQMAGRVGRSKDYQQGEVWFLSMEKTESQIQAKKQMDYLNSLAEKEGFIKQGAYYQ</sequence>
<evidence type="ECO:0000259" key="5">
    <source>
        <dbReference type="PROSITE" id="PS51194"/>
    </source>
</evidence>
<evidence type="ECO:0000256" key="2">
    <source>
        <dbReference type="ARBA" id="ARBA00022840"/>
    </source>
</evidence>
<gene>
    <name evidence="6" type="ORF">SAMN05421852_101248</name>
</gene>
<dbReference type="STRING" id="46223.SAMN05421852_101248"/>
<feature type="domain" description="Helicase C-terminal" evidence="5">
    <location>
        <begin position="390"/>
        <end position="545"/>
    </location>
</feature>
<dbReference type="SUPFAM" id="SSF52540">
    <property type="entry name" value="P-loop containing nucleoside triphosphate hydrolases"/>
    <property type="match status" value="1"/>
</dbReference>
<dbReference type="Pfam" id="PF00271">
    <property type="entry name" value="Helicase_C"/>
    <property type="match status" value="1"/>
</dbReference>
<dbReference type="GO" id="GO:0006302">
    <property type="term" value="P:double-strand break repair"/>
    <property type="evidence" value="ECO:0007669"/>
    <property type="project" value="TreeGrafter"/>
</dbReference>
<dbReference type="GO" id="GO:0005524">
    <property type="term" value="F:ATP binding"/>
    <property type="evidence" value="ECO:0007669"/>
    <property type="project" value="UniProtKB-KW"/>
</dbReference>
<dbReference type="PROSITE" id="PS51194">
    <property type="entry name" value="HELICASE_CTER"/>
    <property type="match status" value="1"/>
</dbReference>
<dbReference type="Pfam" id="PF00270">
    <property type="entry name" value="DEAD"/>
    <property type="match status" value="1"/>
</dbReference>
<keyword evidence="2" id="KW-0067">ATP-binding</keyword>
<dbReference type="GO" id="GO:0006310">
    <property type="term" value="P:DNA recombination"/>
    <property type="evidence" value="ECO:0007669"/>
    <property type="project" value="TreeGrafter"/>
</dbReference>
<keyword evidence="1" id="KW-0547">Nucleotide-binding</keyword>
<evidence type="ECO:0000313" key="7">
    <source>
        <dbReference type="Proteomes" id="UP000199545"/>
    </source>
</evidence>
<dbReference type="AlphaFoldDB" id="A0A1I3JXX8"/>
<evidence type="ECO:0000259" key="4">
    <source>
        <dbReference type="PROSITE" id="PS51192"/>
    </source>
</evidence>
<dbReference type="Proteomes" id="UP000199545">
    <property type="component" value="Unassembled WGS sequence"/>
</dbReference>
<organism evidence="6 7">
    <name type="scientific">Thermoflavimicrobium dichotomicum</name>
    <dbReference type="NCBI Taxonomy" id="46223"/>
    <lineage>
        <taxon>Bacteria</taxon>
        <taxon>Bacillati</taxon>
        <taxon>Bacillota</taxon>
        <taxon>Bacilli</taxon>
        <taxon>Bacillales</taxon>
        <taxon>Thermoactinomycetaceae</taxon>
        <taxon>Thermoflavimicrobium</taxon>
    </lineage>
</organism>
<dbReference type="Gene3D" id="3.40.50.300">
    <property type="entry name" value="P-loop containing nucleotide triphosphate hydrolases"/>
    <property type="match status" value="2"/>
</dbReference>
<evidence type="ECO:0000313" key="6">
    <source>
        <dbReference type="EMBL" id="SFI65026.1"/>
    </source>
</evidence>
<evidence type="ECO:0000256" key="3">
    <source>
        <dbReference type="ARBA" id="ARBA00023125"/>
    </source>
</evidence>
<dbReference type="GO" id="GO:0043138">
    <property type="term" value="F:3'-5' DNA helicase activity"/>
    <property type="evidence" value="ECO:0007669"/>
    <property type="project" value="TreeGrafter"/>
</dbReference>
<dbReference type="SMART" id="SM00490">
    <property type="entry name" value="HELICc"/>
    <property type="match status" value="1"/>
</dbReference>
<dbReference type="InterPro" id="IPR011545">
    <property type="entry name" value="DEAD/DEAH_box_helicase_dom"/>
</dbReference>
<evidence type="ECO:0000256" key="1">
    <source>
        <dbReference type="ARBA" id="ARBA00022741"/>
    </source>
</evidence>
<keyword evidence="7" id="KW-1185">Reference proteome</keyword>
<dbReference type="InterPro" id="IPR027417">
    <property type="entry name" value="P-loop_NTPase"/>
</dbReference>
<dbReference type="InterPro" id="IPR014001">
    <property type="entry name" value="Helicase_ATP-bd"/>
</dbReference>
<dbReference type="SMART" id="SM00487">
    <property type="entry name" value="DEXDc"/>
    <property type="match status" value="1"/>
</dbReference>
<reference evidence="6 7" key="1">
    <citation type="submission" date="2016-10" db="EMBL/GenBank/DDBJ databases">
        <authorList>
            <person name="de Groot N.N."/>
        </authorList>
    </citation>
    <scope>NUCLEOTIDE SEQUENCE [LARGE SCALE GENOMIC DNA]</scope>
    <source>
        <strain evidence="6 7">DSM 44778</strain>
    </source>
</reference>
<dbReference type="EMBL" id="FORR01000001">
    <property type="protein sequence ID" value="SFI65026.1"/>
    <property type="molecule type" value="Genomic_DNA"/>
</dbReference>
<dbReference type="PROSITE" id="PS51192">
    <property type="entry name" value="HELICASE_ATP_BIND_1"/>
    <property type="match status" value="1"/>
</dbReference>
<accession>A0A1I3JXX8</accession>
<dbReference type="InterPro" id="IPR001650">
    <property type="entry name" value="Helicase_C-like"/>
</dbReference>
<name>A0A1I3JXX8_9BACL</name>
<dbReference type="PANTHER" id="PTHR30580">
    <property type="entry name" value="PRIMOSOMAL PROTEIN N"/>
    <property type="match status" value="1"/>
</dbReference>
<protein>
    <submittedName>
        <fullName evidence="6">Competence protein ComFA</fullName>
    </submittedName>
</protein>
<dbReference type="GO" id="GO:0003677">
    <property type="term" value="F:DNA binding"/>
    <property type="evidence" value="ECO:0007669"/>
    <property type="project" value="UniProtKB-KW"/>
</dbReference>
<keyword evidence="3" id="KW-0238">DNA-binding</keyword>
<dbReference type="GO" id="GO:0006270">
    <property type="term" value="P:DNA replication initiation"/>
    <property type="evidence" value="ECO:0007669"/>
    <property type="project" value="TreeGrafter"/>
</dbReference>